<keyword evidence="2 4" id="KW-0285">Flavoprotein</keyword>
<dbReference type="GO" id="GO:0032922">
    <property type="term" value="P:circadian regulation of gene expression"/>
    <property type="evidence" value="ECO:0007669"/>
    <property type="project" value="TreeGrafter"/>
</dbReference>
<dbReference type="PROSITE" id="PS51645">
    <property type="entry name" value="PHR_CRY_ALPHA_BETA"/>
    <property type="match status" value="1"/>
</dbReference>
<dbReference type="InterPro" id="IPR002081">
    <property type="entry name" value="Cryptochrome/DNA_photolyase_1"/>
</dbReference>
<evidence type="ECO:0000313" key="8">
    <source>
        <dbReference type="Proteomes" id="UP000247810"/>
    </source>
</evidence>
<dbReference type="InterPro" id="IPR036155">
    <property type="entry name" value="Crypto/Photolyase_N_sf"/>
</dbReference>
<feature type="compositionally biased region" description="Acidic residues" evidence="5">
    <location>
        <begin position="613"/>
        <end position="622"/>
    </location>
</feature>
<sequence length="649" mass="74745">MPPKHPKHANPTSSHRTVLLWHRTDLRIHDSPALIAALALHPTTFIPIWTWDPHYVYHSRVGPNRWRFLLECQSDLSSSYTKLNPKQKLWVVREAPQTVLPKLWKAWGATHLVFEKDTDAYARERDEEVIRLAEEAGVEVVVRSGRTLFDPDGVVRRHKGEPTMSMAQLRKAAEGMEVEGVLEGVTRVPDPWEEGRMDLGGLEREGLVGNGGGDLNAVYRTGEDTEYTAGVMGPKGDFGVPEMGELGIEDSVVTTPHRGGESVALRVLEECVRDEEYVGMFEKPKTSPAEFEPQATTLLSPHLHFGSLSVRKFWWDVHEAIERRKSRKKPVSSVPTNLPGQLLFRDMYFAAQAALGYRFAQTEGNRIAKFVPWHLPSNYSGKEHRLDGTYTVDDPQAEIWFRRWKEGRTGFPWIDALMRQLKQEGWIHHLGRHSVACFLTRGGCYVNWERGAEVFEEWLIDHETACNVGNWMWLSCTAFFSQYFRCYSPITFGKKWDPEGHFVRRYCPELAQFDKKYIYEPWKAPIADQKKWKCRVTGDGTSDKDSNSGLTAYPKPMFDFDERREFCINQMKHAYKVNLHGDDPKVMDGSWKDIFDFEVKDGTVLEEANQTIPEDEDEDEDENPPHKRQRETTEEENPASDEPHRKQKK</sequence>
<evidence type="ECO:0000256" key="5">
    <source>
        <dbReference type="SAM" id="MobiDB-lite"/>
    </source>
</evidence>
<dbReference type="EMBL" id="KZ826081">
    <property type="protein sequence ID" value="PYH88571.1"/>
    <property type="molecule type" value="Genomic_DNA"/>
</dbReference>
<accession>A0A319CVQ3</accession>
<dbReference type="InterPro" id="IPR006050">
    <property type="entry name" value="DNA_photolyase_N"/>
</dbReference>
<dbReference type="Proteomes" id="UP000247810">
    <property type="component" value="Unassembled WGS sequence"/>
</dbReference>
<keyword evidence="8" id="KW-1185">Reference proteome</keyword>
<dbReference type="PANTHER" id="PTHR11455:SF9">
    <property type="entry name" value="CRYPTOCHROME CIRCADIAN CLOCK 5 ISOFORM X1"/>
    <property type="match status" value="1"/>
</dbReference>
<reference evidence="7 8" key="1">
    <citation type="submission" date="2018-02" db="EMBL/GenBank/DDBJ databases">
        <title>The genomes of Aspergillus section Nigri reveals drivers in fungal speciation.</title>
        <authorList>
            <consortium name="DOE Joint Genome Institute"/>
            <person name="Vesth T.C."/>
            <person name="Nybo J."/>
            <person name="Theobald S."/>
            <person name="Brandl J."/>
            <person name="Frisvad J.C."/>
            <person name="Nielsen K.F."/>
            <person name="Lyhne E.K."/>
            <person name="Kogle M.E."/>
            <person name="Kuo A."/>
            <person name="Riley R."/>
            <person name="Clum A."/>
            <person name="Nolan M."/>
            <person name="Lipzen A."/>
            <person name="Salamov A."/>
            <person name="Henrissat B."/>
            <person name="Wiebenga A."/>
            <person name="De vries R.P."/>
            <person name="Grigoriev I.V."/>
            <person name="Mortensen U.H."/>
            <person name="Andersen M.R."/>
            <person name="Baker S.E."/>
        </authorList>
    </citation>
    <scope>NUCLEOTIDE SEQUENCE [LARGE SCALE GENOMIC DNA]</scope>
    <source>
        <strain evidence="7 8">CBS 707.79</strain>
    </source>
</reference>
<dbReference type="Pfam" id="PF03441">
    <property type="entry name" value="FAD_binding_7"/>
    <property type="match status" value="1"/>
</dbReference>
<dbReference type="SUPFAM" id="SSF48173">
    <property type="entry name" value="Cryptochrome/photolyase FAD-binding domain"/>
    <property type="match status" value="1"/>
</dbReference>
<comment type="cofactor">
    <cofactor evidence="4">
        <name>FAD</name>
        <dbReference type="ChEBI" id="CHEBI:57692"/>
    </cofactor>
    <text evidence="4">Binds 1 FAD per subunit.</text>
</comment>
<dbReference type="InterPro" id="IPR014729">
    <property type="entry name" value="Rossmann-like_a/b/a_fold"/>
</dbReference>
<dbReference type="STRING" id="1448320.A0A319CVQ3"/>
<feature type="domain" description="Photolyase/cryptochrome alpha/beta" evidence="6">
    <location>
        <begin position="16"/>
        <end position="148"/>
    </location>
</feature>
<gene>
    <name evidence="7" type="ORF">BO71DRAFT_132403</name>
</gene>
<feature type="region of interest" description="Disordered" evidence="5">
    <location>
        <begin position="602"/>
        <end position="649"/>
    </location>
</feature>
<dbReference type="GO" id="GO:0003904">
    <property type="term" value="F:deoxyribodipyrimidine photo-lyase activity"/>
    <property type="evidence" value="ECO:0007669"/>
    <property type="project" value="TreeGrafter"/>
</dbReference>
<dbReference type="VEuPathDB" id="FungiDB:BO71DRAFT_132403"/>
<proteinExistence type="inferred from homology"/>
<dbReference type="AlphaFoldDB" id="A0A319CVQ3"/>
<dbReference type="Gene3D" id="1.25.40.80">
    <property type="match status" value="1"/>
</dbReference>
<dbReference type="GO" id="GO:0005737">
    <property type="term" value="C:cytoplasm"/>
    <property type="evidence" value="ECO:0007669"/>
    <property type="project" value="TreeGrafter"/>
</dbReference>
<comment type="similarity">
    <text evidence="1">Belongs to the DNA photolyase class-1 family.</text>
</comment>
<keyword evidence="3 4" id="KW-0274">FAD</keyword>
<evidence type="ECO:0000256" key="4">
    <source>
        <dbReference type="PIRSR" id="PIRSR602081-1"/>
    </source>
</evidence>
<dbReference type="PANTHER" id="PTHR11455">
    <property type="entry name" value="CRYPTOCHROME"/>
    <property type="match status" value="1"/>
</dbReference>
<dbReference type="Pfam" id="PF00875">
    <property type="entry name" value="DNA_photolyase"/>
    <property type="match status" value="1"/>
</dbReference>
<dbReference type="GO" id="GO:0005634">
    <property type="term" value="C:nucleus"/>
    <property type="evidence" value="ECO:0007669"/>
    <property type="project" value="TreeGrafter"/>
</dbReference>
<dbReference type="Gene3D" id="3.40.50.620">
    <property type="entry name" value="HUPs"/>
    <property type="match status" value="1"/>
</dbReference>
<dbReference type="OrthoDB" id="435881at2759"/>
<protein>
    <submittedName>
        <fullName evidence="7">DNA photolyase</fullName>
    </submittedName>
</protein>
<feature type="binding site" evidence="4">
    <location>
        <begin position="296"/>
        <end position="300"/>
    </location>
    <ligand>
        <name>FAD</name>
        <dbReference type="ChEBI" id="CHEBI:57692"/>
    </ligand>
</feature>
<evidence type="ECO:0000259" key="6">
    <source>
        <dbReference type="PROSITE" id="PS51645"/>
    </source>
</evidence>
<dbReference type="GO" id="GO:0043153">
    <property type="term" value="P:entrainment of circadian clock by photoperiod"/>
    <property type="evidence" value="ECO:0007669"/>
    <property type="project" value="TreeGrafter"/>
</dbReference>
<dbReference type="Gene3D" id="1.10.579.10">
    <property type="entry name" value="DNA Cyclobutane Dipyrimidine Photolyase, subunit A, domain 3"/>
    <property type="match status" value="1"/>
</dbReference>
<evidence type="ECO:0000256" key="1">
    <source>
        <dbReference type="ARBA" id="ARBA00005862"/>
    </source>
</evidence>
<dbReference type="GO" id="GO:0071949">
    <property type="term" value="F:FAD binding"/>
    <property type="evidence" value="ECO:0007669"/>
    <property type="project" value="TreeGrafter"/>
</dbReference>
<evidence type="ECO:0000313" key="7">
    <source>
        <dbReference type="EMBL" id="PYH88571.1"/>
    </source>
</evidence>
<dbReference type="SUPFAM" id="SSF52425">
    <property type="entry name" value="Cryptochrome/photolyase, N-terminal domain"/>
    <property type="match status" value="1"/>
</dbReference>
<dbReference type="GO" id="GO:0003677">
    <property type="term" value="F:DNA binding"/>
    <property type="evidence" value="ECO:0007669"/>
    <property type="project" value="TreeGrafter"/>
</dbReference>
<keyword evidence="7" id="KW-0456">Lyase</keyword>
<dbReference type="InterPro" id="IPR036134">
    <property type="entry name" value="Crypto/Photolyase_FAD-like_sf"/>
</dbReference>
<evidence type="ECO:0000256" key="3">
    <source>
        <dbReference type="ARBA" id="ARBA00022827"/>
    </source>
</evidence>
<dbReference type="InterPro" id="IPR005101">
    <property type="entry name" value="Cryptochr/Photolyase_FAD-bd"/>
</dbReference>
<organism evidence="7 8">
    <name type="scientific">Aspergillus ellipticus CBS 707.79</name>
    <dbReference type="NCBI Taxonomy" id="1448320"/>
    <lineage>
        <taxon>Eukaryota</taxon>
        <taxon>Fungi</taxon>
        <taxon>Dikarya</taxon>
        <taxon>Ascomycota</taxon>
        <taxon>Pezizomycotina</taxon>
        <taxon>Eurotiomycetes</taxon>
        <taxon>Eurotiomycetidae</taxon>
        <taxon>Eurotiales</taxon>
        <taxon>Aspergillaceae</taxon>
        <taxon>Aspergillus</taxon>
        <taxon>Aspergillus subgen. Circumdati</taxon>
    </lineage>
</organism>
<evidence type="ECO:0000256" key="2">
    <source>
        <dbReference type="ARBA" id="ARBA00022630"/>
    </source>
</evidence>
<name>A0A319CVQ3_9EURO</name>